<accession>A0ABS7A3A4</accession>
<comment type="caution">
    <text evidence="1">The sequence shown here is derived from an EMBL/GenBank/DDBJ whole genome shotgun (WGS) entry which is preliminary data.</text>
</comment>
<sequence>MTQRRSFLFLQGLATHLFVRLGDALLARGHAVHRVNFNAGDRLFWQRPTATDFAGTDAQWPSALEALVEAHGVTDLVMFSDCRPRHIAAIAVAKRRGIRSWIFEEAYLRPGYITLEQDGVNAFSPLPRDPARILAMARGLPPAAPETLSGGSFLRRASDDVRYNVHNVVRRRRFPHWRTHRPWNPFHEYTGWLIRGALRPIRQRGARGRLAMLQTWPGPVFVLPLQLEGDYQLRLHSPFPTLGEAIATILASFAQHAPGTALLAVKGHPLDNGLTNWGRFVMRRARALGVGGRVIWLPELPFGPVLAPAAGVVTVNSTAGLQSLREGKPVIALGKAIYDMPGLTFQGRLDRFWTEAMPPDMALVDALRRVLAAHCLIRGGFFSKDGITEAVGNAVPRLEAAAGAAPGLAAE</sequence>
<dbReference type="EMBL" id="JAHYBZ010000001">
    <property type="protein sequence ID" value="MBW6396730.1"/>
    <property type="molecule type" value="Genomic_DNA"/>
</dbReference>
<evidence type="ECO:0000313" key="2">
    <source>
        <dbReference type="Proteomes" id="UP001196565"/>
    </source>
</evidence>
<organism evidence="1 2">
    <name type="scientific">Roseomonas alba</name>
    <dbReference type="NCBI Taxonomy" id="2846776"/>
    <lineage>
        <taxon>Bacteria</taxon>
        <taxon>Pseudomonadati</taxon>
        <taxon>Pseudomonadota</taxon>
        <taxon>Alphaproteobacteria</taxon>
        <taxon>Acetobacterales</taxon>
        <taxon>Roseomonadaceae</taxon>
        <taxon>Roseomonas</taxon>
    </lineage>
</organism>
<dbReference type="CDD" id="cd16441">
    <property type="entry name" value="beta_Kdo_transferase_KpsS"/>
    <property type="match status" value="1"/>
</dbReference>
<keyword evidence="2" id="KW-1185">Reference proteome</keyword>
<dbReference type="Proteomes" id="UP001196565">
    <property type="component" value="Unassembled WGS sequence"/>
</dbReference>
<protein>
    <submittedName>
        <fullName evidence="1">Capsular biosynthesis protein</fullName>
    </submittedName>
</protein>
<dbReference type="RefSeq" id="WP_219761218.1">
    <property type="nucleotide sequence ID" value="NZ_JAHYBZ010000001.1"/>
</dbReference>
<dbReference type="Pfam" id="PF05159">
    <property type="entry name" value="Capsule_synth"/>
    <property type="match status" value="1"/>
</dbReference>
<reference evidence="1 2" key="1">
    <citation type="submission" date="2021-07" db="EMBL/GenBank/DDBJ databases">
        <authorList>
            <person name="So Y."/>
        </authorList>
    </citation>
    <scope>NUCLEOTIDE SEQUENCE [LARGE SCALE GENOMIC DNA]</scope>
    <source>
        <strain evidence="1 2">HJA6</strain>
    </source>
</reference>
<evidence type="ECO:0000313" key="1">
    <source>
        <dbReference type="EMBL" id="MBW6396730.1"/>
    </source>
</evidence>
<name>A0ABS7A3A4_9PROT</name>
<proteinExistence type="predicted"/>
<dbReference type="InterPro" id="IPR007833">
    <property type="entry name" value="Capsule_polysaccharide_synth"/>
</dbReference>
<gene>
    <name evidence="1" type="ORF">KPL78_02675</name>
</gene>